<keyword evidence="3" id="KW-1185">Reference proteome</keyword>
<reference evidence="2" key="1">
    <citation type="submission" date="2023-10" db="EMBL/GenBank/DDBJ databases">
        <authorList>
            <person name="Chen Y."/>
            <person name="Shah S."/>
            <person name="Dougan E. K."/>
            <person name="Thang M."/>
            <person name="Chan C."/>
        </authorList>
    </citation>
    <scope>NUCLEOTIDE SEQUENCE [LARGE SCALE GENOMIC DNA]</scope>
</reference>
<evidence type="ECO:0000313" key="3">
    <source>
        <dbReference type="Proteomes" id="UP001189429"/>
    </source>
</evidence>
<dbReference type="EMBL" id="CAUYUJ010021061">
    <property type="protein sequence ID" value="CAK0902393.1"/>
    <property type="molecule type" value="Genomic_DNA"/>
</dbReference>
<accession>A0ABN9XR26</accession>
<proteinExistence type="predicted"/>
<sequence length="77" mass="7885">MLTGLDAAVAGRVAEAARVLRRGCGRKPFADRSSRLPRSPCDLQGRARAAYQRHARGRLRAGGAGRAAGGAGGGTGR</sequence>
<evidence type="ECO:0000256" key="1">
    <source>
        <dbReference type="SAM" id="MobiDB-lite"/>
    </source>
</evidence>
<feature type="non-terminal residue" evidence="2">
    <location>
        <position position="77"/>
    </location>
</feature>
<organism evidence="2 3">
    <name type="scientific">Prorocentrum cordatum</name>
    <dbReference type="NCBI Taxonomy" id="2364126"/>
    <lineage>
        <taxon>Eukaryota</taxon>
        <taxon>Sar</taxon>
        <taxon>Alveolata</taxon>
        <taxon>Dinophyceae</taxon>
        <taxon>Prorocentrales</taxon>
        <taxon>Prorocentraceae</taxon>
        <taxon>Prorocentrum</taxon>
    </lineage>
</organism>
<name>A0ABN9XR26_9DINO</name>
<feature type="compositionally biased region" description="Gly residues" evidence="1">
    <location>
        <begin position="60"/>
        <end position="77"/>
    </location>
</feature>
<evidence type="ECO:0000313" key="2">
    <source>
        <dbReference type="EMBL" id="CAK0902393.1"/>
    </source>
</evidence>
<feature type="region of interest" description="Disordered" evidence="1">
    <location>
        <begin position="57"/>
        <end position="77"/>
    </location>
</feature>
<gene>
    <name evidence="2" type="ORF">PCOR1329_LOCUS79020</name>
</gene>
<comment type="caution">
    <text evidence="2">The sequence shown here is derived from an EMBL/GenBank/DDBJ whole genome shotgun (WGS) entry which is preliminary data.</text>
</comment>
<protein>
    <submittedName>
        <fullName evidence="2">Uncharacterized protein</fullName>
    </submittedName>
</protein>
<dbReference type="Proteomes" id="UP001189429">
    <property type="component" value="Unassembled WGS sequence"/>
</dbReference>